<proteinExistence type="predicted"/>
<dbReference type="PANTHER" id="PTHR11571">
    <property type="entry name" value="GLUTATHIONE S-TRANSFERASE"/>
    <property type="match status" value="1"/>
</dbReference>
<dbReference type="AlphaFoldDB" id="K1QFU2"/>
<dbReference type="PROSITE" id="PS50404">
    <property type="entry name" value="GST_NTER"/>
    <property type="match status" value="1"/>
</dbReference>
<dbReference type="PANTHER" id="PTHR11571:SF224">
    <property type="entry name" value="HEMATOPOIETIC PROSTAGLANDIN D SYNTHASE"/>
    <property type="match status" value="1"/>
</dbReference>
<evidence type="ECO:0000256" key="3">
    <source>
        <dbReference type="ARBA" id="ARBA00047960"/>
    </source>
</evidence>
<dbReference type="InterPro" id="IPR036282">
    <property type="entry name" value="Glutathione-S-Trfase_C_sf"/>
</dbReference>
<gene>
    <name evidence="4" type="ORF">CGI_10022169</name>
</gene>
<dbReference type="PROSITE" id="PS50405">
    <property type="entry name" value="GST_CTER"/>
    <property type="match status" value="1"/>
</dbReference>
<dbReference type="Gene3D" id="1.20.1050.130">
    <property type="match status" value="1"/>
</dbReference>
<dbReference type="SUPFAM" id="SSF52833">
    <property type="entry name" value="Thioredoxin-like"/>
    <property type="match status" value="1"/>
</dbReference>
<dbReference type="GO" id="GO:0006749">
    <property type="term" value="P:glutathione metabolic process"/>
    <property type="evidence" value="ECO:0007669"/>
    <property type="project" value="TreeGrafter"/>
</dbReference>
<accession>K1QFU2</accession>
<dbReference type="EC" id="2.5.1.18" evidence="1"/>
<dbReference type="SUPFAM" id="SSF47616">
    <property type="entry name" value="GST C-terminal domain-like"/>
    <property type="match status" value="1"/>
</dbReference>
<keyword evidence="2" id="KW-0808">Transferase</keyword>
<dbReference type="EMBL" id="JH816972">
    <property type="protein sequence ID" value="EKC35747.1"/>
    <property type="molecule type" value="Genomic_DNA"/>
</dbReference>
<name>K1QFU2_MAGGI</name>
<dbReference type="HOGENOM" id="CLU_039475_1_0_1"/>
<dbReference type="GO" id="GO:0004364">
    <property type="term" value="F:glutathione transferase activity"/>
    <property type="evidence" value="ECO:0007669"/>
    <property type="project" value="UniProtKB-EC"/>
</dbReference>
<dbReference type="InterPro" id="IPR036249">
    <property type="entry name" value="Thioredoxin-like_sf"/>
</dbReference>
<dbReference type="Pfam" id="PF14497">
    <property type="entry name" value="GST_C_3"/>
    <property type="match status" value="1"/>
</dbReference>
<dbReference type="Gene3D" id="3.40.30.10">
    <property type="entry name" value="Glutaredoxin"/>
    <property type="match status" value="1"/>
</dbReference>
<dbReference type="InterPro" id="IPR004046">
    <property type="entry name" value="GST_C"/>
</dbReference>
<protein>
    <recommendedName>
        <fullName evidence="1">glutathione transferase</fullName>
        <ecNumber evidence="1">2.5.1.18</ecNumber>
    </recommendedName>
</protein>
<dbReference type="InParanoid" id="K1QFU2"/>
<reference evidence="4" key="1">
    <citation type="journal article" date="2012" name="Nature">
        <title>The oyster genome reveals stress adaptation and complexity of shell formation.</title>
        <authorList>
            <person name="Zhang G."/>
            <person name="Fang X."/>
            <person name="Guo X."/>
            <person name="Li L."/>
            <person name="Luo R."/>
            <person name="Xu F."/>
            <person name="Yang P."/>
            <person name="Zhang L."/>
            <person name="Wang X."/>
            <person name="Qi H."/>
            <person name="Xiong Z."/>
            <person name="Que H."/>
            <person name="Xie Y."/>
            <person name="Holland P.W."/>
            <person name="Paps J."/>
            <person name="Zhu Y."/>
            <person name="Wu F."/>
            <person name="Chen Y."/>
            <person name="Wang J."/>
            <person name="Peng C."/>
            <person name="Meng J."/>
            <person name="Yang L."/>
            <person name="Liu J."/>
            <person name="Wen B."/>
            <person name="Zhang N."/>
            <person name="Huang Z."/>
            <person name="Zhu Q."/>
            <person name="Feng Y."/>
            <person name="Mount A."/>
            <person name="Hedgecock D."/>
            <person name="Xu Z."/>
            <person name="Liu Y."/>
            <person name="Domazet-Loso T."/>
            <person name="Du Y."/>
            <person name="Sun X."/>
            <person name="Zhang S."/>
            <person name="Liu B."/>
            <person name="Cheng P."/>
            <person name="Jiang X."/>
            <person name="Li J."/>
            <person name="Fan D."/>
            <person name="Wang W."/>
            <person name="Fu W."/>
            <person name="Wang T."/>
            <person name="Wang B."/>
            <person name="Zhang J."/>
            <person name="Peng Z."/>
            <person name="Li Y."/>
            <person name="Li N."/>
            <person name="Wang J."/>
            <person name="Chen M."/>
            <person name="He Y."/>
            <person name="Tan F."/>
            <person name="Song X."/>
            <person name="Zheng Q."/>
            <person name="Huang R."/>
            <person name="Yang H."/>
            <person name="Du X."/>
            <person name="Chen L."/>
            <person name="Yang M."/>
            <person name="Gaffney P.M."/>
            <person name="Wang S."/>
            <person name="Luo L."/>
            <person name="She Z."/>
            <person name="Ming Y."/>
            <person name="Huang W."/>
            <person name="Zhang S."/>
            <person name="Huang B."/>
            <person name="Zhang Y."/>
            <person name="Qu T."/>
            <person name="Ni P."/>
            <person name="Miao G."/>
            <person name="Wang J."/>
            <person name="Wang Q."/>
            <person name="Steinberg C.E."/>
            <person name="Wang H."/>
            <person name="Li N."/>
            <person name="Qian L."/>
            <person name="Zhang G."/>
            <person name="Li Y."/>
            <person name="Yang H."/>
            <person name="Liu X."/>
            <person name="Wang J."/>
            <person name="Yin Y."/>
            <person name="Wang J."/>
        </authorList>
    </citation>
    <scope>NUCLEOTIDE SEQUENCE [LARGE SCALE GENOMIC DNA]</scope>
    <source>
        <strain evidence="4">05x7-T-G4-1.051#20</strain>
    </source>
</reference>
<dbReference type="InterPro" id="IPR010987">
    <property type="entry name" value="Glutathione-S-Trfase_C-like"/>
</dbReference>
<dbReference type="InterPro" id="IPR004045">
    <property type="entry name" value="Glutathione_S-Trfase_N"/>
</dbReference>
<dbReference type="CDD" id="cd03039">
    <property type="entry name" value="GST_N_Sigma_like"/>
    <property type="match status" value="1"/>
</dbReference>
<dbReference type="InterPro" id="IPR050213">
    <property type="entry name" value="GST_superfamily"/>
</dbReference>
<comment type="catalytic activity">
    <reaction evidence="3">
        <text>RX + glutathione = an S-substituted glutathione + a halide anion + H(+)</text>
        <dbReference type="Rhea" id="RHEA:16437"/>
        <dbReference type="ChEBI" id="CHEBI:15378"/>
        <dbReference type="ChEBI" id="CHEBI:16042"/>
        <dbReference type="ChEBI" id="CHEBI:17792"/>
        <dbReference type="ChEBI" id="CHEBI:57925"/>
        <dbReference type="ChEBI" id="CHEBI:90779"/>
        <dbReference type="EC" id="2.5.1.18"/>
    </reaction>
</comment>
<sequence length="178" mass="20546">MPKYKLTYFDLRGRAEPTRLLFIVAGVQFEDERIGQEQWKAIKHSLDGESLSQKLKVDEIVEYLVAMKNKMVELPMMSDDPRTEARAEEILKSFKDLMMKACTFIEAQIQRNMKEGNGFAVGNRLTFADIMIFEAFENILATNINALDKCVGIVKCRSKVANMPRIKDYLSKRKYTSF</sequence>
<dbReference type="Gene3D" id="1.20.1050.10">
    <property type="match status" value="1"/>
</dbReference>
<evidence type="ECO:0000256" key="1">
    <source>
        <dbReference type="ARBA" id="ARBA00012452"/>
    </source>
</evidence>
<evidence type="ECO:0000313" key="4">
    <source>
        <dbReference type="EMBL" id="EKC35747.1"/>
    </source>
</evidence>
<evidence type="ECO:0000256" key="2">
    <source>
        <dbReference type="ARBA" id="ARBA00022679"/>
    </source>
</evidence>
<organism evidence="4">
    <name type="scientific">Magallana gigas</name>
    <name type="common">Pacific oyster</name>
    <name type="synonym">Crassostrea gigas</name>
    <dbReference type="NCBI Taxonomy" id="29159"/>
    <lineage>
        <taxon>Eukaryota</taxon>
        <taxon>Metazoa</taxon>
        <taxon>Spiralia</taxon>
        <taxon>Lophotrochozoa</taxon>
        <taxon>Mollusca</taxon>
        <taxon>Bivalvia</taxon>
        <taxon>Autobranchia</taxon>
        <taxon>Pteriomorphia</taxon>
        <taxon>Ostreida</taxon>
        <taxon>Ostreoidea</taxon>
        <taxon>Ostreidae</taxon>
        <taxon>Magallana</taxon>
    </lineage>
</organism>